<evidence type="ECO:0000313" key="2">
    <source>
        <dbReference type="EMBL" id="KAJ5125075.1"/>
    </source>
</evidence>
<evidence type="ECO:0000313" key="3">
    <source>
        <dbReference type="Proteomes" id="UP001149079"/>
    </source>
</evidence>
<reference evidence="2" key="1">
    <citation type="submission" date="2022-11" db="EMBL/GenBank/DDBJ databases">
        <authorList>
            <person name="Petersen C."/>
        </authorList>
    </citation>
    <scope>NUCLEOTIDE SEQUENCE</scope>
    <source>
        <strain evidence="2">IBT 22155</strain>
    </source>
</reference>
<comment type="caution">
    <text evidence="2">The sequence shown here is derived from an EMBL/GenBank/DDBJ whole genome shotgun (WGS) entry which is preliminary data.</text>
</comment>
<keyword evidence="1" id="KW-0472">Membrane</keyword>
<keyword evidence="3" id="KW-1185">Reference proteome</keyword>
<accession>A0A9W9GNV0</accession>
<proteinExistence type="predicted"/>
<protein>
    <submittedName>
        <fullName evidence="2">Uncharacterized protein</fullName>
    </submittedName>
</protein>
<dbReference type="RefSeq" id="XP_056519474.1">
    <property type="nucleotide sequence ID" value="XM_056669644.1"/>
</dbReference>
<keyword evidence="1" id="KW-1133">Transmembrane helix</keyword>
<dbReference type="EMBL" id="JAPQKL010000006">
    <property type="protein sequence ID" value="KAJ5125075.1"/>
    <property type="molecule type" value="Genomic_DNA"/>
</dbReference>
<feature type="transmembrane region" description="Helical" evidence="1">
    <location>
        <begin position="6"/>
        <end position="26"/>
    </location>
</feature>
<gene>
    <name evidence="2" type="ORF">N7515_008900</name>
</gene>
<dbReference type="AlphaFoldDB" id="A0A9W9GNV0"/>
<dbReference type="Proteomes" id="UP001149079">
    <property type="component" value="Unassembled WGS sequence"/>
</dbReference>
<keyword evidence="1" id="KW-0812">Transmembrane</keyword>
<reference evidence="2" key="2">
    <citation type="journal article" date="2023" name="IMA Fungus">
        <title>Comparative genomic study of the Penicillium genus elucidates a diverse pangenome and 15 lateral gene transfer events.</title>
        <authorList>
            <person name="Petersen C."/>
            <person name="Sorensen T."/>
            <person name="Nielsen M.R."/>
            <person name="Sondergaard T.E."/>
            <person name="Sorensen J.L."/>
            <person name="Fitzpatrick D.A."/>
            <person name="Frisvad J.C."/>
            <person name="Nielsen K.L."/>
        </authorList>
    </citation>
    <scope>NUCLEOTIDE SEQUENCE</scope>
    <source>
        <strain evidence="2">IBT 22155</strain>
    </source>
</reference>
<evidence type="ECO:0000256" key="1">
    <source>
        <dbReference type="SAM" id="Phobius"/>
    </source>
</evidence>
<dbReference type="GeneID" id="81408814"/>
<dbReference type="OrthoDB" id="10526225at2759"/>
<name>A0A9W9GNV0_9EURO</name>
<sequence length="74" mass="8692">MPSTKGEEAVILCFLWLRLLLAYRRLLRARRRIRRPLAASASEWDLNMWDDSRCWSLTRFHLRGPSTCPDSTTA</sequence>
<organism evidence="2 3">
    <name type="scientific">Penicillium bovifimosum</name>
    <dbReference type="NCBI Taxonomy" id="126998"/>
    <lineage>
        <taxon>Eukaryota</taxon>
        <taxon>Fungi</taxon>
        <taxon>Dikarya</taxon>
        <taxon>Ascomycota</taxon>
        <taxon>Pezizomycotina</taxon>
        <taxon>Eurotiomycetes</taxon>
        <taxon>Eurotiomycetidae</taxon>
        <taxon>Eurotiales</taxon>
        <taxon>Aspergillaceae</taxon>
        <taxon>Penicillium</taxon>
    </lineage>
</organism>